<dbReference type="PANTHER" id="PTHR33744">
    <property type="entry name" value="CARBOHYDRATE DIACID REGULATOR"/>
    <property type="match status" value="1"/>
</dbReference>
<feature type="domain" description="PucR C-terminal helix-turn-helix" evidence="3">
    <location>
        <begin position="494"/>
        <end position="552"/>
    </location>
</feature>
<evidence type="ECO:0000259" key="3">
    <source>
        <dbReference type="Pfam" id="PF13556"/>
    </source>
</evidence>
<reference evidence="5 6" key="1">
    <citation type="submission" date="2018-09" db="EMBL/GenBank/DDBJ databases">
        <title>Cohnella cavernae sp. nov., isolated from a karst cave.</title>
        <authorList>
            <person name="Zhu H."/>
        </authorList>
    </citation>
    <scope>NUCLEOTIDE SEQUENCE [LARGE SCALE GENOMIC DNA]</scope>
    <source>
        <strain evidence="5 6">K2E09-144</strain>
    </source>
</reference>
<dbReference type="AlphaFoldDB" id="A0A398CFT3"/>
<dbReference type="InterPro" id="IPR025736">
    <property type="entry name" value="PucR_C-HTH_dom"/>
</dbReference>
<feature type="domain" description="CdaR GGDEF-like" evidence="4">
    <location>
        <begin position="326"/>
        <end position="441"/>
    </location>
</feature>
<dbReference type="OrthoDB" id="142218at2"/>
<dbReference type="InterPro" id="IPR012914">
    <property type="entry name" value="PucR_dom"/>
</dbReference>
<evidence type="ECO:0000313" key="5">
    <source>
        <dbReference type="EMBL" id="RIE00762.1"/>
    </source>
</evidence>
<dbReference type="Proteomes" id="UP000266340">
    <property type="component" value="Unassembled WGS sequence"/>
</dbReference>
<protein>
    <submittedName>
        <fullName evidence="5">PucR family transcriptional regulator</fullName>
    </submittedName>
</protein>
<dbReference type="Pfam" id="PF07905">
    <property type="entry name" value="PucR"/>
    <property type="match status" value="1"/>
</dbReference>
<dbReference type="Gene3D" id="1.10.10.2840">
    <property type="entry name" value="PucR C-terminal helix-turn-helix domain"/>
    <property type="match status" value="1"/>
</dbReference>
<gene>
    <name evidence="5" type="ORF">D3H35_26585</name>
</gene>
<comment type="similarity">
    <text evidence="1">Belongs to the CdaR family.</text>
</comment>
<feature type="domain" description="Purine catabolism PurC-like" evidence="2">
    <location>
        <begin position="24"/>
        <end position="142"/>
    </location>
</feature>
<dbReference type="InterPro" id="IPR051448">
    <property type="entry name" value="CdaR-like_regulators"/>
</dbReference>
<evidence type="ECO:0000313" key="6">
    <source>
        <dbReference type="Proteomes" id="UP000266340"/>
    </source>
</evidence>
<keyword evidence="6" id="KW-1185">Reference proteome</keyword>
<accession>A0A398CFT3</accession>
<dbReference type="PANTHER" id="PTHR33744:SF1">
    <property type="entry name" value="DNA-BINDING TRANSCRIPTIONAL ACTIVATOR ADER"/>
    <property type="match status" value="1"/>
</dbReference>
<dbReference type="Pfam" id="PF17853">
    <property type="entry name" value="GGDEF_2"/>
    <property type="match status" value="1"/>
</dbReference>
<evidence type="ECO:0000259" key="2">
    <source>
        <dbReference type="Pfam" id="PF07905"/>
    </source>
</evidence>
<dbReference type="InterPro" id="IPR042070">
    <property type="entry name" value="PucR_C-HTH_sf"/>
</dbReference>
<dbReference type="RefSeq" id="WP_119152156.1">
    <property type="nucleotide sequence ID" value="NZ_JBHSOV010000011.1"/>
</dbReference>
<evidence type="ECO:0000259" key="4">
    <source>
        <dbReference type="Pfam" id="PF17853"/>
    </source>
</evidence>
<dbReference type="InterPro" id="IPR041522">
    <property type="entry name" value="CdaR_GGDEF"/>
</dbReference>
<dbReference type="EMBL" id="QXJM01000048">
    <property type="protein sequence ID" value="RIE00762.1"/>
    <property type="molecule type" value="Genomic_DNA"/>
</dbReference>
<organism evidence="5 6">
    <name type="scientific">Cohnella faecalis</name>
    <dbReference type="NCBI Taxonomy" id="2315694"/>
    <lineage>
        <taxon>Bacteria</taxon>
        <taxon>Bacillati</taxon>
        <taxon>Bacillota</taxon>
        <taxon>Bacilli</taxon>
        <taxon>Bacillales</taxon>
        <taxon>Paenibacillaceae</taxon>
        <taxon>Cohnella</taxon>
    </lineage>
</organism>
<comment type="caution">
    <text evidence="5">The sequence shown here is derived from an EMBL/GenBank/DDBJ whole genome shotgun (WGS) entry which is preliminary data.</text>
</comment>
<dbReference type="Pfam" id="PF13556">
    <property type="entry name" value="HTH_30"/>
    <property type="match status" value="1"/>
</dbReference>
<sequence length="561" mass="62628">MAMIPRKEPIPVSSVKEASFSVKELLGLPLLSDARLIAGDTGTGRVVTRVNVMEVPDIIPWVRPGEFLLTTGYALKEEPQRFRQLVPELAKRGVAALGIKTKRFVEEVPAEVAEEAEKHGLPLIEMAPDTVFSDVVRIVMERVLSQESSQLADLQNRIQSMTRLLLDGSGLYAFLDAMEEMLDNPVAVIREQDKPWLSQSLRSAEPTEVWPLLQSLSFRQIGRGANNGFMVLQNTYRTYVSTIPTRRMKQACLVLVEKNRDISPLDALSVDRLAALAGLELANVEAVREVEGKYLDQFLQDWLTGKIVSDADWKLRADVCGCAIPEGTPLCAVLVGWNQPDSTPDKRREMARRLRSERLRSIDGILAAPIGDDLALVLPLAPGTDFAADAGSSSDSLLGRLLSELRHLLGDRELRLFAGRTTNRSEGLHMSWMQAKRTRQVAEVCGLSGDTVTYDRLGVYSLLYLIPMGEEREQFLRRFAFPLQQADRKGGGRLVETLEMFFRCNGNIKLTSERLYAHYNTIVYRLEKIESILGVTLDDPEDRLQLHLALKLGQITPHSIG</sequence>
<evidence type="ECO:0000256" key="1">
    <source>
        <dbReference type="ARBA" id="ARBA00006754"/>
    </source>
</evidence>
<proteinExistence type="inferred from homology"/>
<name>A0A398CFT3_9BACL</name>